<sequence length="68" mass="7906">MQFGLPLLDWTTAEKSFEWVDPYMTEEGEFNFLAGRPDGVTRGTERQDCLTMYASLNSYYHGFIDDQL</sequence>
<evidence type="ECO:0000313" key="2">
    <source>
        <dbReference type="Proteomes" id="UP000494206"/>
    </source>
</evidence>
<protein>
    <submittedName>
        <fullName evidence="1">Uncharacterized protein</fullName>
    </submittedName>
</protein>
<gene>
    <name evidence="1" type="ORF">CBOVIS_LOCUS5255</name>
</gene>
<reference evidence="1 2" key="1">
    <citation type="submission" date="2020-04" db="EMBL/GenBank/DDBJ databases">
        <authorList>
            <person name="Laetsch R D."/>
            <person name="Stevens L."/>
            <person name="Kumar S."/>
            <person name="Blaxter L. M."/>
        </authorList>
    </citation>
    <scope>NUCLEOTIDE SEQUENCE [LARGE SCALE GENOMIC DNA]</scope>
</reference>
<proteinExistence type="predicted"/>
<accession>A0A8S1ESV5</accession>
<dbReference type="Proteomes" id="UP000494206">
    <property type="component" value="Unassembled WGS sequence"/>
</dbReference>
<dbReference type="EMBL" id="CADEPM010000003">
    <property type="protein sequence ID" value="CAB3402665.1"/>
    <property type="molecule type" value="Genomic_DNA"/>
</dbReference>
<evidence type="ECO:0000313" key="1">
    <source>
        <dbReference type="EMBL" id="CAB3402665.1"/>
    </source>
</evidence>
<keyword evidence="2" id="KW-1185">Reference proteome</keyword>
<name>A0A8S1ESV5_9PELO</name>
<organism evidence="1 2">
    <name type="scientific">Caenorhabditis bovis</name>
    <dbReference type="NCBI Taxonomy" id="2654633"/>
    <lineage>
        <taxon>Eukaryota</taxon>
        <taxon>Metazoa</taxon>
        <taxon>Ecdysozoa</taxon>
        <taxon>Nematoda</taxon>
        <taxon>Chromadorea</taxon>
        <taxon>Rhabditida</taxon>
        <taxon>Rhabditina</taxon>
        <taxon>Rhabditomorpha</taxon>
        <taxon>Rhabditoidea</taxon>
        <taxon>Rhabditidae</taxon>
        <taxon>Peloderinae</taxon>
        <taxon>Caenorhabditis</taxon>
    </lineage>
</organism>
<dbReference type="AlphaFoldDB" id="A0A8S1ESV5"/>
<comment type="caution">
    <text evidence="1">The sequence shown here is derived from an EMBL/GenBank/DDBJ whole genome shotgun (WGS) entry which is preliminary data.</text>
</comment>